<dbReference type="InterPro" id="IPR036259">
    <property type="entry name" value="MFS_trans_sf"/>
</dbReference>
<keyword evidence="3 4" id="KW-0472">Membrane</keyword>
<dbReference type="AlphaFoldDB" id="A0A4U6S0Q2"/>
<dbReference type="InterPro" id="IPR050327">
    <property type="entry name" value="Proton-linked_MCT"/>
</dbReference>
<name>A0A4U6S0Q2_BRAEL</name>
<evidence type="ECO:0000259" key="5">
    <source>
        <dbReference type="PROSITE" id="PS50850"/>
    </source>
</evidence>
<feature type="transmembrane region" description="Helical" evidence="4">
    <location>
        <begin position="124"/>
        <end position="147"/>
    </location>
</feature>
<dbReference type="InterPro" id="IPR011701">
    <property type="entry name" value="MFS"/>
</dbReference>
<dbReference type="InterPro" id="IPR020846">
    <property type="entry name" value="MFS_dom"/>
</dbReference>
<feature type="transmembrane region" description="Helical" evidence="4">
    <location>
        <begin position="273"/>
        <end position="293"/>
    </location>
</feature>
<evidence type="ECO:0000313" key="6">
    <source>
        <dbReference type="EMBL" id="TKV80438.1"/>
    </source>
</evidence>
<feature type="domain" description="Major facilitator superfamily (MFS) profile" evidence="5">
    <location>
        <begin position="33"/>
        <end position="413"/>
    </location>
</feature>
<dbReference type="Proteomes" id="UP000305095">
    <property type="component" value="Unassembled WGS sequence"/>
</dbReference>
<organism evidence="6 7">
    <name type="scientific">Bradyrhizobium elkanii</name>
    <dbReference type="NCBI Taxonomy" id="29448"/>
    <lineage>
        <taxon>Bacteria</taxon>
        <taxon>Pseudomonadati</taxon>
        <taxon>Pseudomonadota</taxon>
        <taxon>Alphaproteobacteria</taxon>
        <taxon>Hyphomicrobiales</taxon>
        <taxon>Nitrobacteraceae</taxon>
        <taxon>Bradyrhizobium</taxon>
    </lineage>
</organism>
<feature type="transmembrane region" description="Helical" evidence="4">
    <location>
        <begin position="385"/>
        <end position="408"/>
    </location>
</feature>
<dbReference type="EMBL" id="SZZP01000009">
    <property type="protein sequence ID" value="TKV80438.1"/>
    <property type="molecule type" value="Genomic_DNA"/>
</dbReference>
<dbReference type="SUPFAM" id="SSF103473">
    <property type="entry name" value="MFS general substrate transporter"/>
    <property type="match status" value="1"/>
</dbReference>
<feature type="transmembrane region" description="Helical" evidence="4">
    <location>
        <begin position="189"/>
        <end position="210"/>
    </location>
</feature>
<evidence type="ECO:0000256" key="1">
    <source>
        <dbReference type="ARBA" id="ARBA00022692"/>
    </source>
</evidence>
<evidence type="ECO:0000256" key="3">
    <source>
        <dbReference type="ARBA" id="ARBA00023136"/>
    </source>
</evidence>
<dbReference type="GO" id="GO:0022857">
    <property type="term" value="F:transmembrane transporter activity"/>
    <property type="evidence" value="ECO:0007669"/>
    <property type="project" value="InterPro"/>
</dbReference>
<keyword evidence="2 4" id="KW-1133">Transmembrane helix</keyword>
<feature type="transmembrane region" description="Helical" evidence="4">
    <location>
        <begin position="100"/>
        <end position="118"/>
    </location>
</feature>
<evidence type="ECO:0000313" key="7">
    <source>
        <dbReference type="Proteomes" id="UP000305095"/>
    </source>
</evidence>
<gene>
    <name evidence="6" type="ORF">FDV58_16940</name>
</gene>
<dbReference type="PROSITE" id="PS50850">
    <property type="entry name" value="MFS"/>
    <property type="match status" value="1"/>
</dbReference>
<dbReference type="Gene3D" id="1.20.1250.20">
    <property type="entry name" value="MFS general substrate transporter like domains"/>
    <property type="match status" value="2"/>
</dbReference>
<feature type="transmembrane region" description="Helical" evidence="4">
    <location>
        <begin position="360"/>
        <end position="379"/>
    </location>
</feature>
<accession>A0A4U6S0Q2</accession>
<feature type="transmembrane region" description="Helical" evidence="4">
    <location>
        <begin position="159"/>
        <end position="177"/>
    </location>
</feature>
<evidence type="ECO:0000256" key="2">
    <source>
        <dbReference type="ARBA" id="ARBA00022989"/>
    </source>
</evidence>
<feature type="transmembrane region" description="Helical" evidence="4">
    <location>
        <begin position="235"/>
        <end position="253"/>
    </location>
</feature>
<feature type="transmembrane region" description="Helical" evidence="4">
    <location>
        <begin position="300"/>
        <end position="318"/>
    </location>
</feature>
<comment type="caution">
    <text evidence="6">The sequence shown here is derived from an EMBL/GenBank/DDBJ whole genome shotgun (WGS) entry which is preliminary data.</text>
</comment>
<reference evidence="6 7" key="1">
    <citation type="submission" date="2019-05" db="EMBL/GenBank/DDBJ databases">
        <title>Draft Genome of Bradyrhizobium elkanii strain SEMIA 938, Used in Commercial Inoculants for Lupinus spp. in Brazil.</title>
        <authorList>
            <person name="Hungria M."/>
            <person name="Delamuta J.R.M."/>
            <person name="Ribeiro R.A."/>
            <person name="Nogueira M.A."/>
        </authorList>
    </citation>
    <scope>NUCLEOTIDE SEQUENCE [LARGE SCALE GENOMIC DNA]</scope>
    <source>
        <strain evidence="6 7">Semia 938</strain>
    </source>
</reference>
<sequence>MPQAVMRSPPNRAPFAAARLLLLGREACAASGASVAVALAILVSSAARVLPALLAIPVQQDLGWQTSDVVWPITLGIAVSAFASPLAAHGLVRWGVRSPLFTSLVLLAISLASTTRATSPWHLALAWGVGVGFSGALGASILGAMVGSRGNAAHCATRFGLVMSMQILGSIAGLLLASRAVEAPEWRTAFHAAAIVVLATAFAAFLLVPASRQEAEPHRSASIGHAPSEGRSWRFWALAAIFCICGASTSGLIDGQIGVLCMSAGLSLSSSADVVAIVLLGGAIGSVASGYLADRYPARMLLAVYFVVRAFVLLWLPFTGLSLVELARFGALYGLDAALTFPALVRLMSANLGSRGIGTAMGWMMAAHVAGATVASAGVGALGLAVYAVGFACVGLACLVAAGLAILLKGVSAREGLSG</sequence>
<dbReference type="PANTHER" id="PTHR11360:SF290">
    <property type="entry name" value="MONOCARBOXYLATE MFS PERMEASE"/>
    <property type="match status" value="1"/>
</dbReference>
<feature type="transmembrane region" description="Helical" evidence="4">
    <location>
        <begin position="69"/>
        <end position="88"/>
    </location>
</feature>
<evidence type="ECO:0000256" key="4">
    <source>
        <dbReference type="SAM" id="Phobius"/>
    </source>
</evidence>
<dbReference type="Pfam" id="PF07690">
    <property type="entry name" value="MFS_1"/>
    <property type="match status" value="1"/>
</dbReference>
<proteinExistence type="predicted"/>
<keyword evidence="1 4" id="KW-0812">Transmembrane</keyword>
<dbReference type="PANTHER" id="PTHR11360">
    <property type="entry name" value="MONOCARBOXYLATE TRANSPORTER"/>
    <property type="match status" value="1"/>
</dbReference>
<dbReference type="RefSeq" id="WP_137479219.1">
    <property type="nucleotide sequence ID" value="NZ_SZZP01000009.1"/>
</dbReference>
<protein>
    <submittedName>
        <fullName evidence="6">MFS transporter</fullName>
    </submittedName>
</protein>